<keyword evidence="3" id="KW-1185">Reference proteome</keyword>
<feature type="domain" description="Aminoglycoside phosphotransferase" evidence="1">
    <location>
        <begin position="28"/>
        <end position="100"/>
    </location>
</feature>
<gene>
    <name evidence="2" type="ORF">GCM10025865_23010</name>
</gene>
<evidence type="ECO:0000313" key="2">
    <source>
        <dbReference type="EMBL" id="BDZ43002.1"/>
    </source>
</evidence>
<sequence length="181" mass="19065">MCSGWASLAAEPDAEEALVDLAPWAVGRLAQLAEIEKSVLIACEGESLVHGDLRSDTMLLSDGRVYLLDWPYASRGAAWLDLALFLPGLGTQGIVGELDGVTAGSSPEHRRAVGRELARMFEAHPLGATVHPADVRAVVAGVAGYLVSSALEPPLPGVPHLREVQRAQSVAATAWLEQLGI</sequence>
<reference evidence="3" key="1">
    <citation type="journal article" date="2019" name="Int. J. Syst. Evol. Microbiol.">
        <title>The Global Catalogue of Microorganisms (GCM) 10K type strain sequencing project: providing services to taxonomists for standard genome sequencing and annotation.</title>
        <authorList>
            <consortium name="The Broad Institute Genomics Platform"/>
            <consortium name="The Broad Institute Genome Sequencing Center for Infectious Disease"/>
            <person name="Wu L."/>
            <person name="Ma J."/>
        </authorList>
    </citation>
    <scope>NUCLEOTIDE SEQUENCE [LARGE SCALE GENOMIC DNA]</scope>
    <source>
        <strain evidence="3">NBRC 108565</strain>
    </source>
</reference>
<evidence type="ECO:0000259" key="1">
    <source>
        <dbReference type="Pfam" id="PF01636"/>
    </source>
</evidence>
<organism evidence="2 3">
    <name type="scientific">Paraoerskovia sediminicola</name>
    <dbReference type="NCBI Taxonomy" id="1138587"/>
    <lineage>
        <taxon>Bacteria</taxon>
        <taxon>Bacillati</taxon>
        <taxon>Actinomycetota</taxon>
        <taxon>Actinomycetes</taxon>
        <taxon>Micrococcales</taxon>
        <taxon>Cellulomonadaceae</taxon>
        <taxon>Paraoerskovia</taxon>
    </lineage>
</organism>
<dbReference type="Proteomes" id="UP001321475">
    <property type="component" value="Chromosome"/>
</dbReference>
<dbReference type="SUPFAM" id="SSF56112">
    <property type="entry name" value="Protein kinase-like (PK-like)"/>
    <property type="match status" value="1"/>
</dbReference>
<dbReference type="InterPro" id="IPR011009">
    <property type="entry name" value="Kinase-like_dom_sf"/>
</dbReference>
<dbReference type="Pfam" id="PF01636">
    <property type="entry name" value="APH"/>
    <property type="match status" value="1"/>
</dbReference>
<protein>
    <recommendedName>
        <fullName evidence="1">Aminoglycoside phosphotransferase domain-containing protein</fullName>
    </recommendedName>
</protein>
<proteinExistence type="predicted"/>
<evidence type="ECO:0000313" key="3">
    <source>
        <dbReference type="Proteomes" id="UP001321475"/>
    </source>
</evidence>
<dbReference type="EMBL" id="AP027729">
    <property type="protein sequence ID" value="BDZ43002.1"/>
    <property type="molecule type" value="Genomic_DNA"/>
</dbReference>
<dbReference type="Gene3D" id="3.90.1200.10">
    <property type="match status" value="1"/>
</dbReference>
<accession>A0ABM8G4G6</accession>
<name>A0ABM8G4G6_9CELL</name>
<dbReference type="InterPro" id="IPR002575">
    <property type="entry name" value="Aminoglycoside_PTrfase"/>
</dbReference>